<evidence type="ECO:0000256" key="3">
    <source>
        <dbReference type="ARBA" id="ARBA00022679"/>
    </source>
</evidence>
<evidence type="ECO:0000259" key="5">
    <source>
        <dbReference type="Pfam" id="PF13579"/>
    </source>
</evidence>
<dbReference type="Gene3D" id="3.40.50.2000">
    <property type="entry name" value="Glycogen Phosphorylase B"/>
    <property type="match status" value="2"/>
</dbReference>
<proteinExistence type="predicted"/>
<evidence type="ECO:0000256" key="2">
    <source>
        <dbReference type="ARBA" id="ARBA00022676"/>
    </source>
</evidence>
<dbReference type="PANTHER" id="PTHR45947:SF3">
    <property type="entry name" value="SULFOQUINOVOSYL TRANSFERASE SQD2"/>
    <property type="match status" value="1"/>
</dbReference>
<dbReference type="PANTHER" id="PTHR45947">
    <property type="entry name" value="SULFOQUINOVOSYL TRANSFERASE SQD2"/>
    <property type="match status" value="1"/>
</dbReference>
<evidence type="ECO:0000256" key="1">
    <source>
        <dbReference type="ARBA" id="ARBA00021292"/>
    </source>
</evidence>
<dbReference type="GO" id="GO:1901137">
    <property type="term" value="P:carbohydrate derivative biosynthetic process"/>
    <property type="evidence" value="ECO:0007669"/>
    <property type="project" value="UniProtKB-ARBA"/>
</dbReference>
<name>A0A4Q7M629_9MICO</name>
<dbReference type="InterPro" id="IPR028098">
    <property type="entry name" value="Glyco_trans_4-like_N"/>
</dbReference>
<dbReference type="OrthoDB" id="3180470at2"/>
<keyword evidence="2" id="KW-0328">Glycosyltransferase</keyword>
<keyword evidence="3 6" id="KW-0808">Transferase</keyword>
<reference evidence="6 7" key="1">
    <citation type="submission" date="2019-02" db="EMBL/GenBank/DDBJ databases">
        <title>Sequencing the genomes of 1000 actinobacteria strains.</title>
        <authorList>
            <person name="Klenk H.-P."/>
        </authorList>
    </citation>
    <scope>NUCLEOTIDE SEQUENCE [LARGE SCALE GENOMIC DNA]</scope>
    <source>
        <strain evidence="6 7">DSM 16932</strain>
    </source>
</reference>
<evidence type="ECO:0000313" key="7">
    <source>
        <dbReference type="Proteomes" id="UP000293852"/>
    </source>
</evidence>
<evidence type="ECO:0000256" key="4">
    <source>
        <dbReference type="SAM" id="MobiDB-lite"/>
    </source>
</evidence>
<evidence type="ECO:0000313" key="6">
    <source>
        <dbReference type="EMBL" id="RZS62048.1"/>
    </source>
</evidence>
<organism evidence="6 7">
    <name type="scientific">Xylanimonas ulmi</name>
    <dbReference type="NCBI Taxonomy" id="228973"/>
    <lineage>
        <taxon>Bacteria</taxon>
        <taxon>Bacillati</taxon>
        <taxon>Actinomycetota</taxon>
        <taxon>Actinomycetes</taxon>
        <taxon>Micrococcales</taxon>
        <taxon>Promicromonosporaceae</taxon>
        <taxon>Xylanimonas</taxon>
    </lineage>
</organism>
<dbReference type="Proteomes" id="UP000293852">
    <property type="component" value="Unassembled WGS sequence"/>
</dbReference>
<gene>
    <name evidence="6" type="ORF">EV386_2365</name>
</gene>
<protein>
    <recommendedName>
        <fullName evidence="1">D-inositol 3-phosphate glycosyltransferase</fullName>
    </recommendedName>
</protein>
<dbReference type="Pfam" id="PF13692">
    <property type="entry name" value="Glyco_trans_1_4"/>
    <property type="match status" value="1"/>
</dbReference>
<dbReference type="SUPFAM" id="SSF53756">
    <property type="entry name" value="UDP-Glycosyltransferase/glycogen phosphorylase"/>
    <property type="match status" value="1"/>
</dbReference>
<feature type="domain" description="Glycosyltransferase subfamily 4-like N-terminal" evidence="5">
    <location>
        <begin position="29"/>
        <end position="228"/>
    </location>
</feature>
<dbReference type="GO" id="GO:0016758">
    <property type="term" value="F:hexosyltransferase activity"/>
    <property type="evidence" value="ECO:0007669"/>
    <property type="project" value="TreeGrafter"/>
</dbReference>
<dbReference type="EMBL" id="SGWX01000001">
    <property type="protein sequence ID" value="RZS62048.1"/>
    <property type="molecule type" value="Genomic_DNA"/>
</dbReference>
<keyword evidence="7" id="KW-1185">Reference proteome</keyword>
<dbReference type="AlphaFoldDB" id="A0A4Q7M629"/>
<comment type="caution">
    <text evidence="6">The sequence shown here is derived from an EMBL/GenBank/DDBJ whole genome shotgun (WGS) entry which is preliminary data.</text>
</comment>
<sequence>MPPRIAGPAPHLRQRVLLVTHHFTPEAGAPVRRWEALIERLSPLGFEFGVLAPPPHHASGKLIDPAPQYRPGRVSTGPRGERIVRTCYRAHSTGLLSRTRDQVVAAASAVPLGLRHFRHRSTRPHIVIGTVPGIPSMFAAWALARLLGAKYVVEMRDAWPDLIAPSGMLGTSSRLGVRRRLRLFLTRMAHRSITRLQSRADLVVTTTETFGAVLRERGQRSVAVVRNGTKLPMATHEFDTPRADAGASDPLCQRPPDRPGVDRPLRALYLGTIGRAQSLDCVVKAAAIVAQRGHKLEVRIVGRGAHTARVRHLARRLEAPVSVETPVPHDEALELYRWADTAVIALHGWGPFEWTIPSKVYEVMARGTTVTAALAGEAADLVRDHGAGVVVEPDNPEALAGLWCSWCEAGAVPPVSPDAARWVEEHATWDVLAEEYARVLGGLAAS</sequence>
<dbReference type="Pfam" id="PF13579">
    <property type="entry name" value="Glyco_trans_4_4"/>
    <property type="match status" value="1"/>
</dbReference>
<accession>A0A4Q7M629</accession>
<dbReference type="InterPro" id="IPR050194">
    <property type="entry name" value="Glycosyltransferase_grp1"/>
</dbReference>
<feature type="region of interest" description="Disordered" evidence="4">
    <location>
        <begin position="239"/>
        <end position="259"/>
    </location>
</feature>
<dbReference type="CDD" id="cd03794">
    <property type="entry name" value="GT4_WbuB-like"/>
    <property type="match status" value="1"/>
</dbReference>